<organism evidence="2 3">
    <name type="scientific">Hyunsoonleella aquatilis</name>
    <dbReference type="NCBI Taxonomy" id="2762758"/>
    <lineage>
        <taxon>Bacteria</taxon>
        <taxon>Pseudomonadati</taxon>
        <taxon>Bacteroidota</taxon>
        <taxon>Flavobacteriia</taxon>
        <taxon>Flavobacteriales</taxon>
        <taxon>Flavobacteriaceae</taxon>
    </lineage>
</organism>
<dbReference type="Gene3D" id="2.60.40.10">
    <property type="entry name" value="Immunoglobulins"/>
    <property type="match status" value="1"/>
</dbReference>
<dbReference type="InterPro" id="IPR013783">
    <property type="entry name" value="Ig-like_fold"/>
</dbReference>
<reference evidence="2" key="1">
    <citation type="submission" date="2020-08" db="EMBL/GenBank/DDBJ databases">
        <title>Hyunsoonleella sp. strain SJ7 genome sequencing and assembly.</title>
        <authorList>
            <person name="Kim I."/>
        </authorList>
    </citation>
    <scope>NUCLEOTIDE SEQUENCE</scope>
    <source>
        <strain evidence="2">SJ7</strain>
    </source>
</reference>
<evidence type="ECO:0000313" key="2">
    <source>
        <dbReference type="EMBL" id="MBC3757541.1"/>
    </source>
</evidence>
<comment type="caution">
    <text evidence="2">The sequence shown here is derived from an EMBL/GenBank/DDBJ whole genome shotgun (WGS) entry which is preliminary data.</text>
</comment>
<dbReference type="Proteomes" id="UP000656244">
    <property type="component" value="Unassembled WGS sequence"/>
</dbReference>
<dbReference type="PROSITE" id="PS51257">
    <property type="entry name" value="PROKAR_LIPOPROTEIN"/>
    <property type="match status" value="1"/>
</dbReference>
<feature type="compositionally biased region" description="Low complexity" evidence="1">
    <location>
        <begin position="30"/>
        <end position="42"/>
    </location>
</feature>
<sequence>MRRLFYIFYLGISLFGCSKSSNNDGGGGEDPNNQGGPNQPNPLIVNLQFPHEDGLCNVGTDITSTQSTVVFEWEASTTAESYTIFVSNLINGAEIQETTNQDKIGITLDRATPYSWYVESTAGSKTEKSETWKFYNAGTGVETYAPFPATLDSPSMAASVNGPNVTLQWTGSDVDNDISGYDVYFGTVNPPILHASDVATTQQSVSVTSGSIYYWKIVTKDVVGNASHSDTFQFRAL</sequence>
<evidence type="ECO:0008006" key="4">
    <source>
        <dbReference type="Google" id="ProtNLM"/>
    </source>
</evidence>
<protein>
    <recommendedName>
        <fullName evidence="4">Fibronectin type-III domain-containing protein</fullName>
    </recommendedName>
</protein>
<proteinExistence type="predicted"/>
<dbReference type="AlphaFoldDB" id="A0A923HAR7"/>
<evidence type="ECO:0000313" key="3">
    <source>
        <dbReference type="Proteomes" id="UP000656244"/>
    </source>
</evidence>
<keyword evidence="3" id="KW-1185">Reference proteome</keyword>
<evidence type="ECO:0000256" key="1">
    <source>
        <dbReference type="SAM" id="MobiDB-lite"/>
    </source>
</evidence>
<feature type="region of interest" description="Disordered" evidence="1">
    <location>
        <begin position="22"/>
        <end position="43"/>
    </location>
</feature>
<gene>
    <name evidence="2" type="ORF">H7U19_03950</name>
</gene>
<name>A0A923HAR7_9FLAO</name>
<dbReference type="RefSeq" id="WP_186559063.1">
    <property type="nucleotide sequence ID" value="NZ_JACNMF010000001.1"/>
</dbReference>
<accession>A0A923HAR7</accession>
<dbReference type="EMBL" id="JACNMF010000001">
    <property type="protein sequence ID" value="MBC3757541.1"/>
    <property type="molecule type" value="Genomic_DNA"/>
</dbReference>